<evidence type="ECO:0000313" key="7">
    <source>
        <dbReference type="Proteomes" id="UP000199129"/>
    </source>
</evidence>
<dbReference type="Pfam" id="PF06114">
    <property type="entry name" value="Peptidase_M78"/>
    <property type="match status" value="1"/>
</dbReference>
<name>A0A1H5KNT4_9PSED</name>
<evidence type="ECO:0000313" key="8">
    <source>
        <dbReference type="Proteomes" id="UP000240476"/>
    </source>
</evidence>
<evidence type="ECO:0000313" key="5">
    <source>
        <dbReference type="EMBL" id="PTC28738.1"/>
    </source>
</evidence>
<evidence type="ECO:0000313" key="4">
    <source>
        <dbReference type="EMBL" id="KAB0568426.1"/>
    </source>
</evidence>
<dbReference type="InterPro" id="IPR036331">
    <property type="entry name" value="Chagasin-like_sf"/>
</dbReference>
<dbReference type="InterPro" id="IPR010359">
    <property type="entry name" value="IrrE_HExxH"/>
</dbReference>
<evidence type="ECO:0000256" key="2">
    <source>
        <dbReference type="ARBA" id="ARBA00022704"/>
    </source>
</evidence>
<dbReference type="AlphaFoldDB" id="A0A1H5KNT4"/>
<dbReference type="InterPro" id="IPR052345">
    <property type="entry name" value="Rad_response_metalloprotease"/>
</dbReference>
<sequence>MLSKSQIRAVTTRAAEVIRDSGAKRRIEEDGYTRVDPFRIAQSAGVVVMLRPLEKLFGAFIDDGQPGILVNSERPAGLIQMTCAHELGHFFLHHGTTTDDQLDYANTASKKELEADWFAYSLVAPRWAVAKIMKRKGWSVADLAHPFILYQLALRLGISYKAAIWSLNRLQLLDRSVADDALRVQPASIKRSLLDKPLDNSQRDVWLLDERDRDLILEPRVDDQVLVRLKNHTGSGYVWTTDEAASEGFSVEPLMMPTPSSNDENALIAGGMHYQDYLVCSKTNHLSGSAQLLLSERKAWNRAAPPLDSFSTYARYEDLANGLSPVAKEFLLQGTDRS</sequence>
<evidence type="ECO:0000313" key="9">
    <source>
        <dbReference type="Proteomes" id="UP000423257"/>
    </source>
</evidence>
<dbReference type="Proteomes" id="UP000199129">
    <property type="component" value="Unassembled WGS sequence"/>
</dbReference>
<protein>
    <submittedName>
        <fullName evidence="4">ImmA/IrrE family metallo-endopeptidase</fullName>
    </submittedName>
    <submittedName>
        <fullName evidence="6">Zn-dependent peptidase ImmA, M78 family</fullName>
    </submittedName>
</protein>
<evidence type="ECO:0000256" key="1">
    <source>
        <dbReference type="ARBA" id="ARBA00022690"/>
    </source>
</evidence>
<accession>A0A1H5KNT4</accession>
<dbReference type="Proteomes" id="UP000423257">
    <property type="component" value="Unassembled WGS sequence"/>
</dbReference>
<dbReference type="RefSeq" id="WP_041020111.1">
    <property type="nucleotide sequence ID" value="NZ_FNUA01000002.1"/>
</dbReference>
<dbReference type="GO" id="GO:0004869">
    <property type="term" value="F:cysteine-type endopeptidase inhibitor activity"/>
    <property type="evidence" value="ECO:0007669"/>
    <property type="project" value="UniProtKB-KW"/>
</dbReference>
<reference evidence="5 8" key="2">
    <citation type="submission" date="2018-03" db="EMBL/GenBank/DDBJ databases">
        <title>Draft genome sequence of the type strain of Pseudomonas palleroniana LMG 23076, isolated from rice in Cameroon.</title>
        <authorList>
            <person name="Tambong J.T."/>
        </authorList>
    </citation>
    <scope>NUCLEOTIDE SEQUENCE [LARGE SCALE GENOMIC DNA]</scope>
    <source>
        <strain evidence="5 8">LMG 23076</strain>
    </source>
</reference>
<reference evidence="6 7" key="1">
    <citation type="submission" date="2016-10" db="EMBL/GenBank/DDBJ databases">
        <authorList>
            <person name="de Groot N.N."/>
        </authorList>
    </citation>
    <scope>NUCLEOTIDE SEQUENCE [LARGE SCALE GENOMIC DNA]</scope>
    <source>
        <strain evidence="6 7">BS3265</strain>
    </source>
</reference>
<evidence type="ECO:0000259" key="3">
    <source>
        <dbReference type="Pfam" id="PF06114"/>
    </source>
</evidence>
<reference evidence="4 9" key="3">
    <citation type="submission" date="2019-09" db="EMBL/GenBank/DDBJ databases">
        <title>Draft genome sequences of 48 bacterial type strains from the CCUG.</title>
        <authorList>
            <person name="Tunovic T."/>
            <person name="Pineiro-Iglesias B."/>
            <person name="Unosson C."/>
            <person name="Inganas E."/>
            <person name="Ohlen M."/>
            <person name="Cardew S."/>
            <person name="Jensie-Markopoulos S."/>
            <person name="Salva-Serra F."/>
            <person name="Jaen-Luchoro D."/>
            <person name="Karlsson R."/>
            <person name="Svensson-Stadler L."/>
            <person name="Chun J."/>
            <person name="Moore E."/>
        </authorList>
    </citation>
    <scope>NUCLEOTIDE SEQUENCE [LARGE SCALE GENOMIC DNA]</scope>
    <source>
        <strain evidence="4 9">CCUG 51524</strain>
    </source>
</reference>
<dbReference type="EMBL" id="VZPQ01000003">
    <property type="protein sequence ID" value="KAB0568426.1"/>
    <property type="molecule type" value="Genomic_DNA"/>
</dbReference>
<keyword evidence="2" id="KW-0789">Thiol protease inhibitor</keyword>
<gene>
    <name evidence="5" type="ORF">C9383_09365</name>
    <name evidence="4" type="ORF">F7R03_07475</name>
    <name evidence="6" type="ORF">SAMN04490198_2298</name>
</gene>
<feature type="domain" description="IrrE N-terminal-like" evidence="3">
    <location>
        <begin position="42"/>
        <end position="163"/>
    </location>
</feature>
<dbReference type="PANTHER" id="PTHR43236:SF1">
    <property type="entry name" value="BLL7220 PROTEIN"/>
    <property type="match status" value="1"/>
</dbReference>
<dbReference type="EMBL" id="PYWX01000029">
    <property type="protein sequence ID" value="PTC28738.1"/>
    <property type="molecule type" value="Genomic_DNA"/>
</dbReference>
<proteinExistence type="predicted"/>
<organism evidence="6 7">
    <name type="scientific">Pseudomonas palleroniana</name>
    <dbReference type="NCBI Taxonomy" id="191390"/>
    <lineage>
        <taxon>Bacteria</taxon>
        <taxon>Pseudomonadati</taxon>
        <taxon>Pseudomonadota</taxon>
        <taxon>Gammaproteobacteria</taxon>
        <taxon>Pseudomonadales</taxon>
        <taxon>Pseudomonadaceae</taxon>
        <taxon>Pseudomonas</taxon>
    </lineage>
</organism>
<keyword evidence="8" id="KW-1185">Reference proteome</keyword>
<dbReference type="PANTHER" id="PTHR43236">
    <property type="entry name" value="ANTITOXIN HIGA1"/>
    <property type="match status" value="1"/>
</dbReference>
<dbReference type="Gene3D" id="1.10.10.2910">
    <property type="match status" value="1"/>
</dbReference>
<dbReference type="EMBL" id="FNUA01000002">
    <property type="protein sequence ID" value="SEE66097.1"/>
    <property type="molecule type" value="Genomic_DNA"/>
</dbReference>
<dbReference type="SUPFAM" id="SSF141066">
    <property type="entry name" value="ICP-like"/>
    <property type="match status" value="1"/>
</dbReference>
<evidence type="ECO:0000313" key="6">
    <source>
        <dbReference type="EMBL" id="SEE66097.1"/>
    </source>
</evidence>
<dbReference type="Proteomes" id="UP000240476">
    <property type="component" value="Unassembled WGS sequence"/>
</dbReference>
<keyword evidence="1" id="KW-0646">Protease inhibitor</keyword>